<reference evidence="5" key="1">
    <citation type="journal article" date="2023" name="Mol. Phylogenet. Evol.">
        <title>Genome-scale phylogeny and comparative genomics of the fungal order Sordariales.</title>
        <authorList>
            <person name="Hensen N."/>
            <person name="Bonometti L."/>
            <person name="Westerberg I."/>
            <person name="Brannstrom I.O."/>
            <person name="Guillou S."/>
            <person name="Cros-Aarteil S."/>
            <person name="Calhoun S."/>
            <person name="Haridas S."/>
            <person name="Kuo A."/>
            <person name="Mondo S."/>
            <person name="Pangilinan J."/>
            <person name="Riley R."/>
            <person name="LaButti K."/>
            <person name="Andreopoulos B."/>
            <person name="Lipzen A."/>
            <person name="Chen C."/>
            <person name="Yan M."/>
            <person name="Daum C."/>
            <person name="Ng V."/>
            <person name="Clum A."/>
            <person name="Steindorff A."/>
            <person name="Ohm R.A."/>
            <person name="Martin F."/>
            <person name="Silar P."/>
            <person name="Natvig D.O."/>
            <person name="Lalanne C."/>
            <person name="Gautier V."/>
            <person name="Ament-Velasquez S.L."/>
            <person name="Kruys A."/>
            <person name="Hutchinson M.I."/>
            <person name="Powell A.J."/>
            <person name="Barry K."/>
            <person name="Miller A.N."/>
            <person name="Grigoriev I.V."/>
            <person name="Debuchy R."/>
            <person name="Gladieux P."/>
            <person name="Hiltunen Thoren M."/>
            <person name="Johannesson H."/>
        </authorList>
    </citation>
    <scope>NUCLEOTIDE SEQUENCE [LARGE SCALE GENOMIC DNA]</scope>
    <source>
        <strain evidence="5">CBS 340.73</strain>
    </source>
</reference>
<dbReference type="SUPFAM" id="SSF51735">
    <property type="entry name" value="NAD(P)-binding Rossmann-fold domains"/>
    <property type="match status" value="1"/>
</dbReference>
<dbReference type="PRINTS" id="PR00081">
    <property type="entry name" value="GDHRDH"/>
</dbReference>
<keyword evidence="2" id="KW-0521">NADP</keyword>
<dbReference type="Gene3D" id="3.40.50.720">
    <property type="entry name" value="NAD(P)-binding Rossmann-like Domain"/>
    <property type="match status" value="1"/>
</dbReference>
<dbReference type="PANTHER" id="PTHR24320:SF282">
    <property type="entry name" value="WW DOMAIN-CONTAINING OXIDOREDUCTASE"/>
    <property type="match status" value="1"/>
</dbReference>
<dbReference type="InterPro" id="IPR036291">
    <property type="entry name" value="NAD(P)-bd_dom_sf"/>
</dbReference>
<evidence type="ECO:0000256" key="3">
    <source>
        <dbReference type="ARBA" id="ARBA00023002"/>
    </source>
</evidence>
<evidence type="ECO:0000313" key="4">
    <source>
        <dbReference type="EMBL" id="KAK3935252.1"/>
    </source>
</evidence>
<name>A0AAN6RZ58_9PEZI</name>
<comment type="caution">
    <text evidence="4">The sequence shown here is derived from an EMBL/GenBank/DDBJ whole genome shotgun (WGS) entry which is preliminary data.</text>
</comment>
<gene>
    <name evidence="4" type="ORF">QBC46DRAFT_54851</name>
</gene>
<proteinExistence type="inferred from homology"/>
<dbReference type="InterPro" id="IPR002347">
    <property type="entry name" value="SDR_fam"/>
</dbReference>
<dbReference type="EMBL" id="MU853931">
    <property type="protein sequence ID" value="KAK3935252.1"/>
    <property type="molecule type" value="Genomic_DNA"/>
</dbReference>
<dbReference type="Proteomes" id="UP001303473">
    <property type="component" value="Unassembled WGS sequence"/>
</dbReference>
<keyword evidence="3" id="KW-0560">Oxidoreductase</keyword>
<dbReference type="PANTHER" id="PTHR24320">
    <property type="entry name" value="RETINOL DEHYDROGENASE"/>
    <property type="match status" value="1"/>
</dbReference>
<evidence type="ECO:0008006" key="6">
    <source>
        <dbReference type="Google" id="ProtNLM"/>
    </source>
</evidence>
<dbReference type="GO" id="GO:0016491">
    <property type="term" value="F:oxidoreductase activity"/>
    <property type="evidence" value="ECO:0007669"/>
    <property type="project" value="UniProtKB-KW"/>
</dbReference>
<accession>A0AAN6RZ58</accession>
<evidence type="ECO:0000313" key="5">
    <source>
        <dbReference type="Proteomes" id="UP001303473"/>
    </source>
</evidence>
<evidence type="ECO:0000256" key="1">
    <source>
        <dbReference type="ARBA" id="ARBA00006484"/>
    </source>
</evidence>
<protein>
    <recommendedName>
        <fullName evidence="6">Oxidoreductase</fullName>
    </recommendedName>
</protein>
<evidence type="ECO:0000256" key="2">
    <source>
        <dbReference type="ARBA" id="ARBA00022857"/>
    </source>
</evidence>
<organism evidence="4 5">
    <name type="scientific">Diplogelasinospora grovesii</name>
    <dbReference type="NCBI Taxonomy" id="303347"/>
    <lineage>
        <taxon>Eukaryota</taxon>
        <taxon>Fungi</taxon>
        <taxon>Dikarya</taxon>
        <taxon>Ascomycota</taxon>
        <taxon>Pezizomycotina</taxon>
        <taxon>Sordariomycetes</taxon>
        <taxon>Sordariomycetidae</taxon>
        <taxon>Sordariales</taxon>
        <taxon>Diplogelasinosporaceae</taxon>
        <taxon>Diplogelasinospora</taxon>
    </lineage>
</organism>
<comment type="similarity">
    <text evidence="1">Belongs to the short-chain dehydrogenases/reductases (SDR) family.</text>
</comment>
<keyword evidence="5" id="KW-1185">Reference proteome</keyword>
<sequence length="324" mass="34907">MSFITALFGGGVSFTAAQDIPSLKGKVVLVTGGNSGLGKQSILDLAKYGKPAQIWLAARSPEKAKEAVDEIEKEAPGAASFIRPLDLDLTSFESIKKAAARFTSEADRLDILMLNAGIMATSAGLTKEGYEIQFGTNHVGHALLTKLLMPLLLKTAEEKSPGDEDMKNDVRVVVLSSAGHQIAPTGGIQFDTLKGTQEKMRTWTRYGQSKLANILFAKEMAKRYPQITSVSLHPGAVNTNLTKPMADRFLFARLLTPLVSRVTATVETGAKNQLWAATSKQGIANGEYYTPVGVSGKGSAYSNDEKLAAQLWEWTEKELEGQSI</sequence>
<dbReference type="Pfam" id="PF00106">
    <property type="entry name" value="adh_short"/>
    <property type="match status" value="1"/>
</dbReference>
<dbReference type="AlphaFoldDB" id="A0AAN6RZ58"/>